<feature type="signal peptide" evidence="1">
    <location>
        <begin position="1"/>
        <end position="18"/>
    </location>
</feature>
<evidence type="ECO:0000256" key="1">
    <source>
        <dbReference type="SAM" id="SignalP"/>
    </source>
</evidence>
<feature type="chain" id="PRO_5036181837" evidence="1">
    <location>
        <begin position="19"/>
        <end position="185"/>
    </location>
</feature>
<dbReference type="EMBL" id="CAEKKB010000001">
    <property type="protein sequence ID" value="CAB4294962.1"/>
    <property type="molecule type" value="Genomic_DNA"/>
</dbReference>
<evidence type="ECO:0000313" key="5">
    <source>
        <dbReference type="Proteomes" id="UP000507245"/>
    </source>
</evidence>
<keyword evidence="1" id="KW-0732">Signal</keyword>
<gene>
    <name evidence="2" type="ORF">CURHAP_LOCUS6078</name>
    <name evidence="3" type="ORF">ORAREDHAP_LOCUS6137</name>
</gene>
<dbReference type="Proteomes" id="UP000507222">
    <property type="component" value="Unassembled WGS sequence"/>
</dbReference>
<reference evidence="3 4" key="2">
    <citation type="submission" date="2020-05" db="EMBL/GenBank/DDBJ databases">
        <authorList>
            <person name="Campoy J."/>
            <person name="Schneeberger K."/>
            <person name="Spophaly S."/>
        </authorList>
    </citation>
    <scope>NUCLEOTIDE SEQUENCE [LARGE SCALE GENOMIC DNA]</scope>
    <source>
        <strain evidence="3">PruArmRojPasFocal</strain>
    </source>
</reference>
<dbReference type="EMBL" id="CAEKDK010000001">
    <property type="protein sequence ID" value="CAB4264339.1"/>
    <property type="molecule type" value="Genomic_DNA"/>
</dbReference>
<keyword evidence="5" id="KW-1185">Reference proteome</keyword>
<reference evidence="5" key="1">
    <citation type="journal article" date="2020" name="Genome Biol.">
        <title>Gamete binning: chromosome-level and haplotype-resolved genome assembly enabled by high-throughput single-cell sequencing of gamete genomes.</title>
        <authorList>
            <person name="Campoy J.A."/>
            <person name="Sun H."/>
            <person name="Goel M."/>
            <person name="Jiao W.-B."/>
            <person name="Folz-Donahue K."/>
            <person name="Wang N."/>
            <person name="Rubio M."/>
            <person name="Liu C."/>
            <person name="Kukat C."/>
            <person name="Ruiz D."/>
            <person name="Huettel B."/>
            <person name="Schneeberger K."/>
        </authorList>
    </citation>
    <scope>NUCLEOTIDE SEQUENCE [LARGE SCALE GENOMIC DNA]</scope>
    <source>
        <strain evidence="5">cv. Rojo Pasion</strain>
    </source>
</reference>
<evidence type="ECO:0000313" key="2">
    <source>
        <dbReference type="EMBL" id="CAB4264339.1"/>
    </source>
</evidence>
<evidence type="ECO:0000313" key="4">
    <source>
        <dbReference type="Proteomes" id="UP000507222"/>
    </source>
</evidence>
<accession>A0A6J5W4S0</accession>
<proteinExistence type="predicted"/>
<name>A0A6J5W4S0_PRUAR</name>
<dbReference type="Proteomes" id="UP000507245">
    <property type="component" value="Unassembled WGS sequence"/>
</dbReference>
<evidence type="ECO:0000313" key="3">
    <source>
        <dbReference type="EMBL" id="CAB4294962.1"/>
    </source>
</evidence>
<organism evidence="3 5">
    <name type="scientific">Prunus armeniaca</name>
    <name type="common">Apricot</name>
    <name type="synonym">Armeniaca vulgaris</name>
    <dbReference type="NCBI Taxonomy" id="36596"/>
    <lineage>
        <taxon>Eukaryota</taxon>
        <taxon>Viridiplantae</taxon>
        <taxon>Streptophyta</taxon>
        <taxon>Embryophyta</taxon>
        <taxon>Tracheophyta</taxon>
        <taxon>Spermatophyta</taxon>
        <taxon>Magnoliopsida</taxon>
        <taxon>eudicotyledons</taxon>
        <taxon>Gunneridae</taxon>
        <taxon>Pentapetalae</taxon>
        <taxon>rosids</taxon>
        <taxon>fabids</taxon>
        <taxon>Rosales</taxon>
        <taxon>Rosaceae</taxon>
        <taxon>Amygdaloideae</taxon>
        <taxon>Amygdaleae</taxon>
        <taxon>Prunus</taxon>
    </lineage>
</organism>
<sequence length="185" mass="20243">MRAKWSFCIAHLAVSIFAVGGPRDVDDAGVVPPAEAVVGVYSGSPLEINKQIKDYGQTKSQDLLVSRSGSMKTNTKEDKRAEVALEPNKFFLQPYHNGVPWLAYLILLAPVVKIRWGWFSLFCGGKLYDIIPARSVVFHVAGHKLVSINGCQKRNLPCQDSIGYNSGQLPCVCTGGLSVRTLHTQ</sequence>
<dbReference type="AlphaFoldDB" id="A0A6J5W4S0"/>
<protein>
    <submittedName>
        <fullName evidence="3">Uncharacterized protein</fullName>
    </submittedName>
</protein>